<dbReference type="InterPro" id="IPR000182">
    <property type="entry name" value="GNAT_dom"/>
</dbReference>
<dbReference type="InterPro" id="IPR016181">
    <property type="entry name" value="Acyl_CoA_acyltransferase"/>
</dbReference>
<dbReference type="Pfam" id="PF00583">
    <property type="entry name" value="Acetyltransf_1"/>
    <property type="match status" value="1"/>
</dbReference>
<organism evidence="2 3">
    <name type="scientific">Candidatus Uhrbacteria bacterium RIFCSPHIGHO2_02_FULL_57_19</name>
    <dbReference type="NCBI Taxonomy" id="1802391"/>
    <lineage>
        <taxon>Bacteria</taxon>
        <taxon>Candidatus Uhriibacteriota</taxon>
    </lineage>
</organism>
<dbReference type="Gene3D" id="3.40.630.30">
    <property type="match status" value="1"/>
</dbReference>
<feature type="domain" description="N-acetyltransferase" evidence="1">
    <location>
        <begin position="6"/>
        <end position="149"/>
    </location>
</feature>
<dbReference type="EMBL" id="MGDZ01000044">
    <property type="protein sequence ID" value="OGL73025.1"/>
    <property type="molecule type" value="Genomic_DNA"/>
</dbReference>
<dbReference type="GO" id="GO:0016747">
    <property type="term" value="F:acyltransferase activity, transferring groups other than amino-acyl groups"/>
    <property type="evidence" value="ECO:0007669"/>
    <property type="project" value="InterPro"/>
</dbReference>
<comment type="caution">
    <text evidence="2">The sequence shown here is derived from an EMBL/GenBank/DDBJ whole genome shotgun (WGS) entry which is preliminary data.</text>
</comment>
<name>A0A1F7U447_9BACT</name>
<sequence>MERMCVEFRSFTSFSEGEREALFELTEPYRERRSLFRSWLKHPNPIGMFAALGWIDGQLVGWSAVALGTGWNMGTVGVFVHPEFRGKGIAFRLLDVLLGRLSDLSPEWSEYMAYKQGKESLFRPIIERHGFKDVFLHWEEYCRASRRADGLEPEPERDPR</sequence>
<dbReference type="Proteomes" id="UP000176303">
    <property type="component" value="Unassembled WGS sequence"/>
</dbReference>
<protein>
    <recommendedName>
        <fullName evidence="1">N-acetyltransferase domain-containing protein</fullName>
    </recommendedName>
</protein>
<reference evidence="2 3" key="1">
    <citation type="journal article" date="2016" name="Nat. Commun.">
        <title>Thousands of microbial genomes shed light on interconnected biogeochemical processes in an aquifer system.</title>
        <authorList>
            <person name="Anantharaman K."/>
            <person name="Brown C.T."/>
            <person name="Hug L.A."/>
            <person name="Sharon I."/>
            <person name="Castelle C.J."/>
            <person name="Probst A.J."/>
            <person name="Thomas B.C."/>
            <person name="Singh A."/>
            <person name="Wilkins M.J."/>
            <person name="Karaoz U."/>
            <person name="Brodie E.L."/>
            <person name="Williams K.H."/>
            <person name="Hubbard S.S."/>
            <person name="Banfield J.F."/>
        </authorList>
    </citation>
    <scope>NUCLEOTIDE SEQUENCE [LARGE SCALE GENOMIC DNA]</scope>
</reference>
<dbReference type="AlphaFoldDB" id="A0A1F7U447"/>
<evidence type="ECO:0000313" key="3">
    <source>
        <dbReference type="Proteomes" id="UP000176303"/>
    </source>
</evidence>
<dbReference type="CDD" id="cd04301">
    <property type="entry name" value="NAT_SF"/>
    <property type="match status" value="1"/>
</dbReference>
<evidence type="ECO:0000259" key="1">
    <source>
        <dbReference type="PROSITE" id="PS51186"/>
    </source>
</evidence>
<gene>
    <name evidence="2" type="ORF">A3D72_01905</name>
</gene>
<accession>A0A1F7U447</accession>
<dbReference type="SUPFAM" id="SSF55729">
    <property type="entry name" value="Acyl-CoA N-acyltransferases (Nat)"/>
    <property type="match status" value="1"/>
</dbReference>
<evidence type="ECO:0000313" key="2">
    <source>
        <dbReference type="EMBL" id="OGL73025.1"/>
    </source>
</evidence>
<dbReference type="PROSITE" id="PS51186">
    <property type="entry name" value="GNAT"/>
    <property type="match status" value="1"/>
</dbReference>
<proteinExistence type="predicted"/>